<dbReference type="OrthoDB" id="10403605at2759"/>
<dbReference type="AlphaFoldDB" id="A0A9W7L3Y0"/>
<sequence length="236" mass="27156">MLAIANIMGPQTYKDLKAAIPTDSTSTSPSTTPLKAFWCRLCQGEDKPTDEDDLKSSTLGNLKFGDGINCKCKRSLTEMAAEKILKSLPKYEDVKEETPIDTMSPGQQKLDHTCTYKGYRTVFEWDGKQHFTDPKGKFHKSFNYEQERDLFKLEAIRDGKPVRGRRVKFLVRMAYIKNPVNKIQRLLKYFESEVDNLTSEELNDDKVIFICLPKEDEDKYTPRGLPKHESTWDDAL</sequence>
<dbReference type="EMBL" id="BRYA01000708">
    <property type="protein sequence ID" value="GMI30364.1"/>
    <property type="molecule type" value="Genomic_DNA"/>
</dbReference>
<evidence type="ECO:0000313" key="2">
    <source>
        <dbReference type="Proteomes" id="UP001165065"/>
    </source>
</evidence>
<accession>A0A9W7L3Y0</accession>
<keyword evidence="2" id="KW-1185">Reference proteome</keyword>
<organism evidence="1 2">
    <name type="scientific">Triparma columacea</name>
    <dbReference type="NCBI Taxonomy" id="722753"/>
    <lineage>
        <taxon>Eukaryota</taxon>
        <taxon>Sar</taxon>
        <taxon>Stramenopiles</taxon>
        <taxon>Ochrophyta</taxon>
        <taxon>Bolidophyceae</taxon>
        <taxon>Parmales</taxon>
        <taxon>Triparmaceae</taxon>
        <taxon>Triparma</taxon>
    </lineage>
</organism>
<comment type="caution">
    <text evidence="1">The sequence shown here is derived from an EMBL/GenBank/DDBJ whole genome shotgun (WGS) entry which is preliminary data.</text>
</comment>
<evidence type="ECO:0000313" key="1">
    <source>
        <dbReference type="EMBL" id="GMI30364.1"/>
    </source>
</evidence>
<reference evidence="2" key="1">
    <citation type="journal article" date="2023" name="Commun. Biol.">
        <title>Genome analysis of Parmales, the sister group of diatoms, reveals the evolutionary specialization of diatoms from phago-mixotrophs to photoautotrophs.</title>
        <authorList>
            <person name="Ban H."/>
            <person name="Sato S."/>
            <person name="Yoshikawa S."/>
            <person name="Yamada K."/>
            <person name="Nakamura Y."/>
            <person name="Ichinomiya M."/>
            <person name="Sato N."/>
            <person name="Blanc-Mathieu R."/>
            <person name="Endo H."/>
            <person name="Kuwata A."/>
            <person name="Ogata H."/>
        </authorList>
    </citation>
    <scope>NUCLEOTIDE SEQUENCE [LARGE SCALE GENOMIC DNA]</scope>
</reference>
<gene>
    <name evidence="1" type="ORF">TrCOL_g10135</name>
</gene>
<proteinExistence type="predicted"/>
<protein>
    <submittedName>
        <fullName evidence="1">Uncharacterized protein</fullName>
    </submittedName>
</protein>
<dbReference type="Proteomes" id="UP001165065">
    <property type="component" value="Unassembled WGS sequence"/>
</dbReference>
<name>A0A9W7L3Y0_9STRA</name>